<dbReference type="Proteomes" id="UP001387364">
    <property type="component" value="Chromosome"/>
</dbReference>
<accession>A0ABZ2N3U1</accession>
<dbReference type="RefSeq" id="WP_338750486.1">
    <property type="nucleotide sequence ID" value="NZ_CP147404.1"/>
</dbReference>
<feature type="domain" description="GerMN" evidence="1">
    <location>
        <begin position="87"/>
        <end position="177"/>
    </location>
</feature>
<dbReference type="EMBL" id="CP147404">
    <property type="protein sequence ID" value="WXB92215.1"/>
    <property type="molecule type" value="Genomic_DNA"/>
</dbReference>
<organism evidence="2 3">
    <name type="scientific">Bacillus kandeliae</name>
    <dbReference type="NCBI Taxonomy" id="3129297"/>
    <lineage>
        <taxon>Bacteria</taxon>
        <taxon>Bacillati</taxon>
        <taxon>Bacillota</taxon>
        <taxon>Bacilli</taxon>
        <taxon>Bacillales</taxon>
        <taxon>Bacillaceae</taxon>
        <taxon>Bacillus</taxon>
    </lineage>
</organism>
<keyword evidence="3" id="KW-1185">Reference proteome</keyword>
<evidence type="ECO:0000313" key="2">
    <source>
        <dbReference type="EMBL" id="WXB92215.1"/>
    </source>
</evidence>
<proteinExistence type="predicted"/>
<reference evidence="2 3" key="1">
    <citation type="submission" date="2024-02" db="EMBL/GenBank/DDBJ databases">
        <title>Seven novel Bacillus-like species.</title>
        <authorList>
            <person name="Liu G."/>
        </authorList>
    </citation>
    <scope>NUCLEOTIDE SEQUENCE [LARGE SCALE GENOMIC DNA]</scope>
    <source>
        <strain evidence="2 3">FJAT-52991</strain>
    </source>
</reference>
<evidence type="ECO:0000313" key="3">
    <source>
        <dbReference type="Proteomes" id="UP001387364"/>
    </source>
</evidence>
<gene>
    <name evidence="2" type="ORF">WDJ61_13250</name>
</gene>
<dbReference type="Pfam" id="PF10646">
    <property type="entry name" value="Germane"/>
    <property type="match status" value="2"/>
</dbReference>
<dbReference type="SMART" id="SM00909">
    <property type="entry name" value="Germane"/>
    <property type="match status" value="2"/>
</dbReference>
<evidence type="ECO:0000259" key="1">
    <source>
        <dbReference type="SMART" id="SM00909"/>
    </source>
</evidence>
<feature type="domain" description="GerMN" evidence="1">
    <location>
        <begin position="240"/>
        <end position="329"/>
    </location>
</feature>
<name>A0ABZ2N3U1_9BACI</name>
<dbReference type="InterPro" id="IPR019606">
    <property type="entry name" value="GerMN"/>
</dbReference>
<protein>
    <submittedName>
        <fullName evidence="2">GerMN domain-containing protein</fullName>
    </submittedName>
</protein>
<sequence>MLNKKTTAAITILIAAVYAAGCGLLSGERKEKLDPPQSVTYTDNLKSEEQQLTKQNKNMVMTELYLIDKNGYVVSQTMPLSNTKNLAKQALEYLVAEGPITNMLPNDFRPVLPAGTQVQSVDVQNGTATVDFSPEFKEYAKEDEARIVQAVTWTLTQFDSINRVKMRINGHELKEMPVANMPLNAKGMTRKSGINLDTSNVVDVANTRPVTVYFMAQQGDNYYYVPVTRRIANNSKEDQISAVVKELTKGPKAGSGLVTEFIPQAELLERPIVKDGRVTLNFNEAILGSMENKVVSEHVLKLLALSLTEDSTIESLAIQVAGSSEIITEKGEPLSSSVTRPEFINPIGL</sequence>